<dbReference type="Proteomes" id="UP001175227">
    <property type="component" value="Unassembled WGS sequence"/>
</dbReference>
<comment type="caution">
    <text evidence="1">The sequence shown here is derived from an EMBL/GenBank/DDBJ whole genome shotgun (WGS) entry which is preliminary data.</text>
</comment>
<accession>A0AA39U7Z1</accession>
<reference evidence="1" key="1">
    <citation type="submission" date="2023-06" db="EMBL/GenBank/DDBJ databases">
        <authorList>
            <consortium name="Lawrence Berkeley National Laboratory"/>
            <person name="Ahrendt S."/>
            <person name="Sahu N."/>
            <person name="Indic B."/>
            <person name="Wong-Bajracharya J."/>
            <person name="Merenyi Z."/>
            <person name="Ke H.-M."/>
            <person name="Monk M."/>
            <person name="Kocsube S."/>
            <person name="Drula E."/>
            <person name="Lipzen A."/>
            <person name="Balint B."/>
            <person name="Henrissat B."/>
            <person name="Andreopoulos B."/>
            <person name="Martin F.M."/>
            <person name="Harder C.B."/>
            <person name="Rigling D."/>
            <person name="Ford K.L."/>
            <person name="Foster G.D."/>
            <person name="Pangilinan J."/>
            <person name="Papanicolaou A."/>
            <person name="Barry K."/>
            <person name="LaButti K."/>
            <person name="Viragh M."/>
            <person name="Koriabine M."/>
            <person name="Yan M."/>
            <person name="Riley R."/>
            <person name="Champramary S."/>
            <person name="Plett K.L."/>
            <person name="Tsai I.J."/>
            <person name="Slot J."/>
            <person name="Sipos G."/>
            <person name="Plett J."/>
            <person name="Nagy L.G."/>
            <person name="Grigoriev I.V."/>
        </authorList>
    </citation>
    <scope>NUCLEOTIDE SEQUENCE</scope>
    <source>
        <strain evidence="1">ICMP 16352</strain>
    </source>
</reference>
<name>A0AA39U7Z1_9AGAR</name>
<evidence type="ECO:0000313" key="2">
    <source>
        <dbReference type="Proteomes" id="UP001175227"/>
    </source>
</evidence>
<proteinExistence type="predicted"/>
<gene>
    <name evidence="1" type="ORF">IW261DRAFT_1421779</name>
</gene>
<organism evidence="1 2">
    <name type="scientific">Armillaria novae-zelandiae</name>
    <dbReference type="NCBI Taxonomy" id="153914"/>
    <lineage>
        <taxon>Eukaryota</taxon>
        <taxon>Fungi</taxon>
        <taxon>Dikarya</taxon>
        <taxon>Basidiomycota</taxon>
        <taxon>Agaricomycotina</taxon>
        <taxon>Agaricomycetes</taxon>
        <taxon>Agaricomycetidae</taxon>
        <taxon>Agaricales</taxon>
        <taxon>Marasmiineae</taxon>
        <taxon>Physalacriaceae</taxon>
        <taxon>Armillaria</taxon>
    </lineage>
</organism>
<evidence type="ECO:0000313" key="1">
    <source>
        <dbReference type="EMBL" id="KAK0476488.1"/>
    </source>
</evidence>
<sequence>MTTVTTTGDINIAGLVARANDAIRFRDQLFNLGVDVKMTCLPCAVFSNKANEDLLFHIKQVYKHINKHHTGIIAFPDYHTVCAFTGQIHADRQHCTSLANAAVVAQDQSSSVAAQPVPAHAAEVPAAKPASSKVKANPIKHQQLQRAEVIFLPYALVPGMDLNSKDYQLTEAVVAKAAANEAARKRPRVVNEFLFNDSAYSMAGSALSFLIQSLEC</sequence>
<dbReference type="AlphaFoldDB" id="A0AA39U7Z1"/>
<dbReference type="EMBL" id="JAUEPR010000020">
    <property type="protein sequence ID" value="KAK0476488.1"/>
    <property type="molecule type" value="Genomic_DNA"/>
</dbReference>
<protein>
    <submittedName>
        <fullName evidence="1">Uncharacterized protein</fullName>
    </submittedName>
</protein>
<keyword evidence="2" id="KW-1185">Reference proteome</keyword>